<dbReference type="VEuPathDB" id="FungiDB:BDEG_24615"/>
<feature type="region of interest" description="Disordered" evidence="2">
    <location>
        <begin position="343"/>
        <end position="363"/>
    </location>
</feature>
<reference evidence="3 4" key="2">
    <citation type="submission" date="2016-05" db="EMBL/GenBank/DDBJ databases">
        <title>Lineage-specific infection strategies underlie the spectrum of fungal disease in amphibians.</title>
        <authorList>
            <person name="Cuomo C.A."/>
            <person name="Farrer R.A."/>
            <person name="James T."/>
            <person name="Longcore J."/>
            <person name="Birren B."/>
        </authorList>
    </citation>
    <scope>NUCLEOTIDE SEQUENCE [LARGE SCALE GENOMIC DNA]</scope>
    <source>
        <strain evidence="3 4">JEL423</strain>
    </source>
</reference>
<dbReference type="eggNOG" id="ENOG502SCZK">
    <property type="taxonomic scope" value="Eukaryota"/>
</dbReference>
<evidence type="ECO:0000313" key="3">
    <source>
        <dbReference type="EMBL" id="OAJ40933.1"/>
    </source>
</evidence>
<dbReference type="AlphaFoldDB" id="A0A177WLG6"/>
<reference evidence="3 4" key="1">
    <citation type="submission" date="2006-10" db="EMBL/GenBank/DDBJ databases">
        <title>The Genome Sequence of Batrachochytrium dendrobatidis JEL423.</title>
        <authorList>
            <consortium name="The Broad Institute Genome Sequencing Platform"/>
            <person name="Birren B."/>
            <person name="Lander E."/>
            <person name="Galagan J."/>
            <person name="Cuomo C."/>
            <person name="Devon K."/>
            <person name="Jaffe D."/>
            <person name="Butler J."/>
            <person name="Alvarez P."/>
            <person name="Gnerre S."/>
            <person name="Grabherr M."/>
            <person name="Kleber M."/>
            <person name="Mauceli E."/>
            <person name="Brockman W."/>
            <person name="Young S."/>
            <person name="LaButti K."/>
            <person name="Sykes S."/>
            <person name="DeCaprio D."/>
            <person name="Crawford M."/>
            <person name="Koehrsen M."/>
            <person name="Engels R."/>
            <person name="Montgomery P."/>
            <person name="Pearson M."/>
            <person name="Howarth C."/>
            <person name="Larson L."/>
            <person name="White J."/>
            <person name="O'Leary S."/>
            <person name="Kodira C."/>
            <person name="Zeng Q."/>
            <person name="Yandava C."/>
            <person name="Alvarado L."/>
            <person name="Longcore J."/>
            <person name="James T."/>
        </authorList>
    </citation>
    <scope>NUCLEOTIDE SEQUENCE [LARGE SCALE GENOMIC DNA]</scope>
    <source>
        <strain evidence="3 4">JEL423</strain>
    </source>
</reference>
<dbReference type="OrthoDB" id="2130396at2759"/>
<dbReference type="Proteomes" id="UP000077115">
    <property type="component" value="Unassembled WGS sequence"/>
</dbReference>
<evidence type="ECO:0000256" key="2">
    <source>
        <dbReference type="SAM" id="MobiDB-lite"/>
    </source>
</evidence>
<feature type="coiled-coil region" evidence="1">
    <location>
        <begin position="140"/>
        <end position="181"/>
    </location>
</feature>
<feature type="region of interest" description="Disordered" evidence="2">
    <location>
        <begin position="17"/>
        <end position="42"/>
    </location>
</feature>
<evidence type="ECO:0000256" key="1">
    <source>
        <dbReference type="SAM" id="Coils"/>
    </source>
</evidence>
<keyword evidence="1" id="KW-0175">Coiled coil</keyword>
<organism evidence="3 4">
    <name type="scientific">Batrachochytrium dendrobatidis (strain JEL423)</name>
    <dbReference type="NCBI Taxonomy" id="403673"/>
    <lineage>
        <taxon>Eukaryota</taxon>
        <taxon>Fungi</taxon>
        <taxon>Fungi incertae sedis</taxon>
        <taxon>Chytridiomycota</taxon>
        <taxon>Chytridiomycota incertae sedis</taxon>
        <taxon>Chytridiomycetes</taxon>
        <taxon>Rhizophydiales</taxon>
        <taxon>Rhizophydiales incertae sedis</taxon>
        <taxon>Batrachochytrium</taxon>
    </lineage>
</organism>
<name>A0A177WLG6_BATDL</name>
<feature type="coiled-coil region" evidence="1">
    <location>
        <begin position="214"/>
        <end position="241"/>
    </location>
</feature>
<accession>A0A177WLG6</accession>
<sequence>METNPIFHSRYPLGKDYPGFKKPALPTKLGGRDSRKPSNSVAQLQQRLHTLAGQIPIAKNMSAGKTTHSSPYAPHGDKSVQNEYIRNLQQQIYLLELETRYLKSGGQHSLGAPKDMHGHDFMARNSHPHSQNTTETGLDIKELQSEFNAFKEKTRELELTLESVTKQYDEQTEEIAKLKDRHGIEKDKIYGELISIRKKYETATSECKRSELSYKRIVQENEQLERIASKSKEQENSTREKIDEQLQINKSLSNKVDELLQVNVTITAKLKKSESVILGFKMEEHQSKIREFENLVKELETKVKQHEYEMTRVDLCKKKMDDDLKDLLSKNIALTYKCEESKKALDRERKQETEQSQSDKKDIEDIEKQKYQLERLKGDYEMLKITMENKDRKISELQQQMELLETSNHKILETKNVLSEQILEMETRLHKNEIELTQVCQDKRLLTDDVAEIKIQLETVLARLSTATSKNNSLVIQIEKYKRDLDTLQKFASVLDQVETNGQNYLQLMRDMRKYLNTNE</sequence>
<dbReference type="STRING" id="403673.A0A177WLG6"/>
<gene>
    <name evidence="3" type="ORF">BDEG_24615</name>
</gene>
<protein>
    <submittedName>
        <fullName evidence="3">Uncharacterized protein</fullName>
    </submittedName>
</protein>
<dbReference type="EMBL" id="DS022305">
    <property type="protein sequence ID" value="OAJ40933.1"/>
    <property type="molecule type" value="Genomic_DNA"/>
</dbReference>
<proteinExistence type="predicted"/>
<feature type="coiled-coil region" evidence="1">
    <location>
        <begin position="282"/>
        <end position="309"/>
    </location>
</feature>
<evidence type="ECO:0000313" key="4">
    <source>
        <dbReference type="Proteomes" id="UP000077115"/>
    </source>
</evidence>